<reference evidence="1 2" key="1">
    <citation type="submission" date="2023-04" db="EMBL/GenBank/DDBJ databases">
        <title>Genome of Basidiobolus ranarum AG-B5.</title>
        <authorList>
            <person name="Stajich J.E."/>
            <person name="Carter-House D."/>
            <person name="Gryganskyi A."/>
        </authorList>
    </citation>
    <scope>NUCLEOTIDE SEQUENCE [LARGE SCALE GENOMIC DNA]</scope>
    <source>
        <strain evidence="1 2">AG-B5</strain>
    </source>
</reference>
<accession>A0ABR2WKN7</accession>
<organism evidence="1 2">
    <name type="scientific">Basidiobolus ranarum</name>
    <dbReference type="NCBI Taxonomy" id="34480"/>
    <lineage>
        <taxon>Eukaryota</taxon>
        <taxon>Fungi</taxon>
        <taxon>Fungi incertae sedis</taxon>
        <taxon>Zoopagomycota</taxon>
        <taxon>Entomophthoromycotina</taxon>
        <taxon>Basidiobolomycetes</taxon>
        <taxon>Basidiobolales</taxon>
        <taxon>Basidiobolaceae</taxon>
        <taxon>Basidiobolus</taxon>
    </lineage>
</organism>
<comment type="caution">
    <text evidence="1">The sequence shown here is derived from an EMBL/GenBank/DDBJ whole genome shotgun (WGS) entry which is preliminary data.</text>
</comment>
<dbReference type="EMBL" id="JASJQH010001121">
    <property type="protein sequence ID" value="KAK9762032.1"/>
    <property type="molecule type" value="Genomic_DNA"/>
</dbReference>
<keyword evidence="2" id="KW-1185">Reference proteome</keyword>
<evidence type="ECO:0000313" key="1">
    <source>
        <dbReference type="EMBL" id="KAK9762032.1"/>
    </source>
</evidence>
<dbReference type="Proteomes" id="UP001479436">
    <property type="component" value="Unassembled WGS sequence"/>
</dbReference>
<proteinExistence type="predicted"/>
<name>A0ABR2WKN7_9FUNG</name>
<sequence length="275" mass="30096">MLTVPSSFQSNDSKVSVIHNIALKESSTRPKLVATRSADRIFVESSGRSDALVPQLGAFKIPTNLQSKEIYGAFNKELDSEFFAAVSTVRSTYFFDVGRGGGFLSIPHIGSHGSVATSFIARVVEHWLGDKLAGSADAEDFIPILEEGVDKSAQSILQRLKNDLFSSSVTRTELRSFSTLSKVFIDVRAGHVFSLPKCCDDATVVQLGVEEFFQEYPLFVDMSVKVKPLGPNDPCTNNTQILLSFQNITMGDCDPFILFENIDHSAPSTNDPMSI</sequence>
<protein>
    <submittedName>
        <fullName evidence="1">Uncharacterized protein</fullName>
    </submittedName>
</protein>
<gene>
    <name evidence="1" type="ORF">K7432_012614</name>
</gene>
<evidence type="ECO:0000313" key="2">
    <source>
        <dbReference type="Proteomes" id="UP001479436"/>
    </source>
</evidence>